<reference evidence="1" key="1">
    <citation type="submission" date="2018-09" db="EMBL/GenBank/DDBJ databases">
        <title>whole genome sequence of T. equiperdum IVM-t1 strain.</title>
        <authorList>
            <person name="Suganuma K."/>
        </authorList>
    </citation>
    <scope>NUCLEOTIDE SEQUENCE [LARGE SCALE GENOMIC DNA]</scope>
    <source>
        <strain evidence="1">IVM-t1</strain>
    </source>
</reference>
<accession>A0A3L6L7F7</accession>
<name>A0A3L6L7F7_9TRYP</name>
<protein>
    <submittedName>
        <fullName evidence="1">Uncharacterized protein</fullName>
    </submittedName>
</protein>
<comment type="caution">
    <text evidence="1">The sequence shown here is derived from an EMBL/GenBank/DDBJ whole genome shotgun (WGS) entry which is preliminary data.</text>
</comment>
<dbReference type="AlphaFoldDB" id="A0A3L6L7F7"/>
<dbReference type="EMBL" id="QSBY01000007">
    <property type="protein sequence ID" value="RHW71177.1"/>
    <property type="molecule type" value="Genomic_DNA"/>
</dbReference>
<evidence type="ECO:0000313" key="1">
    <source>
        <dbReference type="EMBL" id="RHW71177.1"/>
    </source>
</evidence>
<proteinExistence type="predicted"/>
<organism evidence="1">
    <name type="scientific">Trypanosoma brucei equiperdum</name>
    <dbReference type="NCBI Taxonomy" id="630700"/>
    <lineage>
        <taxon>Eukaryota</taxon>
        <taxon>Discoba</taxon>
        <taxon>Euglenozoa</taxon>
        <taxon>Kinetoplastea</taxon>
        <taxon>Metakinetoplastina</taxon>
        <taxon>Trypanosomatida</taxon>
        <taxon>Trypanosomatidae</taxon>
        <taxon>Trypanosoma</taxon>
    </lineage>
</organism>
<gene>
    <name evidence="1" type="ORF">DPX39_070033500</name>
</gene>
<sequence>MLQKAGRHGGYATQFWTKRRTAYRTRHEALTAHSVKSIQRRLVLPLEAHDWSRALEVLRARYALLGRTTLDYQRVIRGIAADNVSPFRIQTGVKLLNELRDEVYAGDVKADGVWVTLLWAYVHLRRPLEGYECLLQAKRRVKMSALTWHHMGETLIPLLAEFGMLAEARYVFENFMQVGGSLQEKERMSHIIAEAAARSGSWAEAIQAICRSTGDVAVEKVEPIVTKPKNPTLASLFVAEAPGSTPGVGRVRTPIDSGSLQNKRLTTEAVRSMMYSMARDGQWTLALGCLHELWGRQMPCAQQDSHTPRCASISVDGVAPASVSSTSGDVAPQPLIMTGSEMQQLLNTLGNQKRWKEAVRLFRDCYLSGCTHPLVRTSHPLKPLTLNLLFSAFPRETRKLTLTNSGEEPELSHLDHMDSKRQQISGVEKVQITLQLDVVCHPDQVVVLLDQLLLERDDIVITDCMMGTVGPALVQLGQWDRALHLLRQVPELFPTKEKHLRQHEQLESAETKRRIRQHLVALLFYLYSAVSLEARYYTILHFPHVFPAEMFSSMPPPKELAAILRELQQQRIERCEKKEALRHFASRRRSRTVQRTEQMDAELRERLTLLHSKRANAFCAEDDPERDPRPIPKGLHDTASGWNFYGRGGEMVFMNHRRTAHPFSMHPKVMRSLADPYRGWGLKQNSCWAHRERVKKWNGNSAV</sequence>
<dbReference type="Proteomes" id="UP000266743">
    <property type="component" value="Chromosome 7"/>
</dbReference>